<organism evidence="2 3">
    <name type="scientific">Rangifer tarandus platyrhynchus</name>
    <name type="common">Svalbard reindeer</name>
    <dbReference type="NCBI Taxonomy" id="3082113"/>
    <lineage>
        <taxon>Eukaryota</taxon>
        <taxon>Metazoa</taxon>
        <taxon>Chordata</taxon>
        <taxon>Craniata</taxon>
        <taxon>Vertebrata</taxon>
        <taxon>Euteleostomi</taxon>
        <taxon>Mammalia</taxon>
        <taxon>Eutheria</taxon>
        <taxon>Laurasiatheria</taxon>
        <taxon>Artiodactyla</taxon>
        <taxon>Ruminantia</taxon>
        <taxon>Pecora</taxon>
        <taxon>Cervidae</taxon>
        <taxon>Odocoileinae</taxon>
        <taxon>Rangifer</taxon>
    </lineage>
</organism>
<sequence length="353" mass="36553">MLPRRRREETGDDDTCPRRRAFTDFYFGGVVGRLSSCLGSICLKVKDGGNAHLLAIRAPRGPGGPAPPSRAPRALLWSAAELSSFSVPEPAACRAHRTASAPGLCAARPPRARPAPPRPAPPRPVHCSPRAEAGQAAARRGSERRGGAGSQGPAEESGGPERLPEGRPRVDAAGAGSLEHPAPSLPLGALWLEGKRRQGAGQAARAQAGSVGEEEGVRRAARLGPEVCPDTLALVCPGTALPCSSRTLRRAASPGTKVNIGGCPLSHPLGILRTAGVRILAPDTGGQCYAASGRAPRAKPAEPGLRRAAGSRTISGGHFSPGTQAGSPPCARPEFRSPWREKGCSWQLYICAT</sequence>
<accession>A0ABN8XV49</accession>
<evidence type="ECO:0000256" key="1">
    <source>
        <dbReference type="SAM" id="MobiDB-lite"/>
    </source>
</evidence>
<proteinExistence type="predicted"/>
<evidence type="ECO:0000313" key="2">
    <source>
        <dbReference type="EMBL" id="CAI9152859.1"/>
    </source>
</evidence>
<feature type="compositionally biased region" description="Pro residues" evidence="1">
    <location>
        <begin position="112"/>
        <end position="124"/>
    </location>
</feature>
<gene>
    <name evidence="2" type="ORF">MRATA1EN1_LOCUS1821</name>
</gene>
<protein>
    <submittedName>
        <fullName evidence="2">Uncharacterized protein</fullName>
    </submittedName>
</protein>
<feature type="compositionally biased region" description="Low complexity" evidence="1">
    <location>
        <begin position="130"/>
        <end position="139"/>
    </location>
</feature>
<keyword evidence="3" id="KW-1185">Reference proteome</keyword>
<name>A0ABN8XV49_RANTA</name>
<feature type="region of interest" description="Disordered" evidence="1">
    <location>
        <begin position="291"/>
        <end position="332"/>
    </location>
</feature>
<evidence type="ECO:0000313" key="3">
    <source>
        <dbReference type="Proteomes" id="UP001176941"/>
    </source>
</evidence>
<feature type="region of interest" description="Disordered" evidence="1">
    <location>
        <begin position="104"/>
        <end position="184"/>
    </location>
</feature>
<dbReference type="EMBL" id="OX459946">
    <property type="protein sequence ID" value="CAI9152859.1"/>
    <property type="molecule type" value="Genomic_DNA"/>
</dbReference>
<dbReference type="Proteomes" id="UP001176941">
    <property type="component" value="Chromosome 10"/>
</dbReference>
<reference evidence="2" key="1">
    <citation type="submission" date="2023-04" db="EMBL/GenBank/DDBJ databases">
        <authorList>
            <consortium name="ELIXIR-Norway"/>
        </authorList>
    </citation>
    <scope>NUCLEOTIDE SEQUENCE [LARGE SCALE GENOMIC DNA]</scope>
</reference>